<dbReference type="EMBL" id="CP092365">
    <property type="protein sequence ID" value="ULN53438.1"/>
    <property type="molecule type" value="Genomic_DNA"/>
</dbReference>
<keyword evidence="3" id="KW-0479">Metal-binding</keyword>
<protein>
    <submittedName>
        <fullName evidence="6">Iron-sulfur cluster repair di-iron protein</fullName>
    </submittedName>
</protein>
<reference evidence="6" key="1">
    <citation type="submission" date="2022-08" db="EMBL/GenBank/DDBJ databases">
        <title>Complete genome sequence of 14 non-tuberculosis mycobacteria type-strains.</title>
        <authorList>
            <person name="Igarashi Y."/>
            <person name="Osugi A."/>
            <person name="Mitarai S."/>
        </authorList>
    </citation>
    <scope>NUCLEOTIDE SEQUENCE</scope>
    <source>
        <strain evidence="6">DSM 45575</strain>
    </source>
</reference>
<comment type="subcellular location">
    <subcellularLocation>
        <location evidence="1">Cytoplasm</location>
    </subcellularLocation>
</comment>
<dbReference type="Gene3D" id="1.20.120.520">
    <property type="entry name" value="nmb1532 protein domain like"/>
    <property type="match status" value="1"/>
</dbReference>
<keyword evidence="7" id="KW-1185">Reference proteome</keyword>
<dbReference type="RefSeq" id="WP_240171689.1">
    <property type="nucleotide sequence ID" value="NZ_CP092365.1"/>
</dbReference>
<dbReference type="Pfam" id="PF01814">
    <property type="entry name" value="Hemerythrin"/>
    <property type="match status" value="1"/>
</dbReference>
<keyword evidence="4" id="KW-0408">Iron</keyword>
<dbReference type="InterPro" id="IPR012312">
    <property type="entry name" value="Hemerythrin-like"/>
</dbReference>
<name>A0ABY3U0E4_9MYCO</name>
<dbReference type="InterPro" id="IPR038062">
    <property type="entry name" value="ScdA-like_N_sf"/>
</dbReference>
<evidence type="ECO:0000256" key="4">
    <source>
        <dbReference type="ARBA" id="ARBA00023004"/>
    </source>
</evidence>
<dbReference type="Pfam" id="PF04405">
    <property type="entry name" value="ScdA_N"/>
    <property type="match status" value="1"/>
</dbReference>
<dbReference type="NCBIfam" id="TIGR03652">
    <property type="entry name" value="FeS_repair_RIC"/>
    <property type="match status" value="1"/>
</dbReference>
<evidence type="ECO:0000313" key="6">
    <source>
        <dbReference type="EMBL" id="ULN53438.1"/>
    </source>
</evidence>
<proteinExistence type="predicted"/>
<evidence type="ECO:0000256" key="2">
    <source>
        <dbReference type="ARBA" id="ARBA00022490"/>
    </source>
</evidence>
<evidence type="ECO:0000313" key="7">
    <source>
        <dbReference type="Proteomes" id="UP001055200"/>
    </source>
</evidence>
<feature type="domain" description="Hemerythrin-like" evidence="5">
    <location>
        <begin position="78"/>
        <end position="223"/>
    </location>
</feature>
<evidence type="ECO:0000256" key="3">
    <source>
        <dbReference type="ARBA" id="ARBA00022723"/>
    </source>
</evidence>
<dbReference type="Proteomes" id="UP001055200">
    <property type="component" value="Chromosome"/>
</dbReference>
<accession>A0ABY3U0E4</accession>
<dbReference type="PANTHER" id="PTHR36438">
    <property type="entry name" value="IRON-SULFUR CLUSTER REPAIR PROTEIN YTFE"/>
    <property type="match status" value="1"/>
</dbReference>
<dbReference type="InterPro" id="IPR019903">
    <property type="entry name" value="RIC_family"/>
</dbReference>
<evidence type="ECO:0000259" key="5">
    <source>
        <dbReference type="Pfam" id="PF01814"/>
    </source>
</evidence>
<dbReference type="Gene3D" id="1.10.3910.10">
    <property type="entry name" value="SP0561-like"/>
    <property type="match status" value="1"/>
</dbReference>
<gene>
    <name evidence="6" type="primary">ric</name>
    <name evidence="6" type="ORF">MIU77_03580</name>
</gene>
<keyword evidence="2" id="KW-0963">Cytoplasm</keyword>
<organism evidence="6 7">
    <name type="scientific">Mycolicibacillus parakoreensis</name>
    <dbReference type="NCBI Taxonomy" id="1069221"/>
    <lineage>
        <taxon>Bacteria</taxon>
        <taxon>Bacillati</taxon>
        <taxon>Actinomycetota</taxon>
        <taxon>Actinomycetes</taxon>
        <taxon>Mycobacteriales</taxon>
        <taxon>Mycobacteriaceae</taxon>
        <taxon>Mycolicibacillus</taxon>
    </lineage>
</organism>
<evidence type="ECO:0000256" key="1">
    <source>
        <dbReference type="ARBA" id="ARBA00004496"/>
    </source>
</evidence>
<sequence length="228" mass="25225">MTPYTPETILGDIVTADPSRTRILDRFGIDYCCHGQRPVGEACAEAQIDVEGLLTALNTETPGARESWADLGDTALIEHVVDTHHRFLWEEFPRMQALVDKVARVHGPNHGELTRVRDVFTKLRGGIEPHLREEEEELFPALTARDGAGDAPLTEELRSALKENMVEHDGAGELLAELRRLTDDYAVPADACGSYVAMLAGLEEIESDLHMHVHKENNVLYPRVLAGG</sequence>
<dbReference type="PANTHER" id="PTHR36438:SF1">
    <property type="entry name" value="IRON-SULFUR CLUSTER REPAIR PROTEIN YTFE"/>
    <property type="match status" value="1"/>
</dbReference>